<evidence type="ECO:0000256" key="7">
    <source>
        <dbReference type="SAM" id="MobiDB-lite"/>
    </source>
</evidence>
<dbReference type="AlphaFoldDB" id="A0A2P5VPK6"/>
<dbReference type="GO" id="GO:0000978">
    <property type="term" value="F:RNA polymerase II cis-regulatory region sequence-specific DNA binding"/>
    <property type="evidence" value="ECO:0007669"/>
    <property type="project" value="TreeGrafter"/>
</dbReference>
<evidence type="ECO:0000259" key="8">
    <source>
        <dbReference type="PROSITE" id="PS50090"/>
    </source>
</evidence>
<dbReference type="Gene3D" id="1.10.10.60">
    <property type="entry name" value="Homeodomain-like"/>
    <property type="match status" value="3"/>
</dbReference>
<dbReference type="OrthoDB" id="2143914at2759"/>
<dbReference type="PROSITE" id="PS51294">
    <property type="entry name" value="HTH_MYB"/>
    <property type="match status" value="3"/>
</dbReference>
<dbReference type="SMART" id="SM00717">
    <property type="entry name" value="SANT"/>
    <property type="match status" value="3"/>
</dbReference>
<dbReference type="GO" id="GO:0005634">
    <property type="term" value="C:nucleus"/>
    <property type="evidence" value="ECO:0007669"/>
    <property type="project" value="UniProtKB-SubCell"/>
</dbReference>
<evidence type="ECO:0000313" key="10">
    <source>
        <dbReference type="EMBL" id="PPR80774.1"/>
    </source>
</evidence>
<dbReference type="PROSITE" id="PS50090">
    <property type="entry name" value="MYB_LIKE"/>
    <property type="match status" value="3"/>
</dbReference>
<keyword evidence="6" id="KW-0539">Nucleus</keyword>
<proteinExistence type="predicted"/>
<protein>
    <submittedName>
        <fullName evidence="10">Uncharacterized protein</fullName>
    </submittedName>
</protein>
<dbReference type="GO" id="GO:0000981">
    <property type="term" value="F:DNA-binding transcription factor activity, RNA polymerase II-specific"/>
    <property type="evidence" value="ECO:0007669"/>
    <property type="project" value="TreeGrafter"/>
</dbReference>
<feature type="region of interest" description="Disordered" evidence="7">
    <location>
        <begin position="1"/>
        <end position="20"/>
    </location>
</feature>
<dbReference type="PANTHER" id="PTHR45614">
    <property type="entry name" value="MYB PROTEIN-RELATED"/>
    <property type="match status" value="1"/>
</dbReference>
<name>A0A2P5VPK6_GOSBA</name>
<evidence type="ECO:0000256" key="5">
    <source>
        <dbReference type="ARBA" id="ARBA00023163"/>
    </source>
</evidence>
<dbReference type="PANTHER" id="PTHR45614:SF266">
    <property type="entry name" value="TRANSCRIPTION FACTOR MYB3R-4"/>
    <property type="match status" value="1"/>
</dbReference>
<reference evidence="10 11" key="1">
    <citation type="submission" date="2015-01" db="EMBL/GenBank/DDBJ databases">
        <title>Genome of allotetraploid Gossypium barbadense reveals genomic plasticity and fiber elongation in cotton evolution.</title>
        <authorList>
            <person name="Chen X."/>
            <person name="Liu X."/>
            <person name="Zhao B."/>
            <person name="Zheng H."/>
            <person name="Hu Y."/>
            <person name="Lu G."/>
            <person name="Yang C."/>
            <person name="Chen J."/>
            <person name="Shan C."/>
            <person name="Zhang L."/>
            <person name="Zhou Y."/>
            <person name="Wang L."/>
            <person name="Guo W."/>
            <person name="Bai Y."/>
            <person name="Ruan J."/>
            <person name="Shangguan X."/>
            <person name="Mao Y."/>
            <person name="Jiang J."/>
            <person name="Zhu Y."/>
            <person name="Lei J."/>
            <person name="Kang H."/>
            <person name="Chen S."/>
            <person name="He X."/>
            <person name="Wang R."/>
            <person name="Wang Y."/>
            <person name="Chen J."/>
            <person name="Wang L."/>
            <person name="Yu S."/>
            <person name="Wang B."/>
            <person name="Wei J."/>
            <person name="Song S."/>
            <person name="Lu X."/>
            <person name="Gao Z."/>
            <person name="Gu W."/>
            <person name="Deng X."/>
            <person name="Ma D."/>
            <person name="Wang S."/>
            <person name="Liang W."/>
            <person name="Fang L."/>
            <person name="Cai C."/>
            <person name="Zhu X."/>
            <person name="Zhou B."/>
            <person name="Zhang Y."/>
            <person name="Chen Z."/>
            <person name="Xu S."/>
            <person name="Zhu R."/>
            <person name="Wang S."/>
            <person name="Zhang T."/>
            <person name="Zhao G."/>
        </authorList>
    </citation>
    <scope>NUCLEOTIDE SEQUENCE [LARGE SCALE GENOMIC DNA]</scope>
    <source>
        <strain evidence="11">cv. Xinhai21</strain>
        <tissue evidence="10">Leaf</tissue>
    </source>
</reference>
<dbReference type="InterPro" id="IPR001005">
    <property type="entry name" value="SANT/Myb"/>
</dbReference>
<evidence type="ECO:0000259" key="9">
    <source>
        <dbReference type="PROSITE" id="PS51294"/>
    </source>
</evidence>
<feature type="domain" description="HTH myb-type" evidence="9">
    <location>
        <begin position="142"/>
        <end position="175"/>
    </location>
</feature>
<dbReference type="Proteomes" id="UP000239757">
    <property type="component" value="Unassembled WGS sequence"/>
</dbReference>
<feature type="domain" description="Myb-like" evidence="8">
    <location>
        <begin position="34"/>
        <end position="85"/>
    </location>
</feature>
<feature type="domain" description="HTH myb-type" evidence="9">
    <location>
        <begin position="86"/>
        <end position="141"/>
    </location>
</feature>
<feature type="domain" description="HTH myb-type" evidence="9">
    <location>
        <begin position="34"/>
        <end position="85"/>
    </location>
</feature>
<evidence type="ECO:0000256" key="6">
    <source>
        <dbReference type="ARBA" id="ARBA00023242"/>
    </source>
</evidence>
<feature type="domain" description="Myb-like" evidence="8">
    <location>
        <begin position="86"/>
        <end position="137"/>
    </location>
</feature>
<accession>A0A2P5VPK6</accession>
<evidence type="ECO:0000313" key="11">
    <source>
        <dbReference type="Proteomes" id="UP000239757"/>
    </source>
</evidence>
<evidence type="ECO:0000256" key="3">
    <source>
        <dbReference type="ARBA" id="ARBA00023015"/>
    </source>
</evidence>
<keyword evidence="2" id="KW-0677">Repeat</keyword>
<feature type="compositionally biased region" description="Polar residues" evidence="7">
    <location>
        <begin position="1"/>
        <end position="14"/>
    </location>
</feature>
<organism evidence="10 11">
    <name type="scientific">Gossypium barbadense</name>
    <name type="common">Sea Island cotton</name>
    <name type="synonym">Hibiscus barbadensis</name>
    <dbReference type="NCBI Taxonomy" id="3634"/>
    <lineage>
        <taxon>Eukaryota</taxon>
        <taxon>Viridiplantae</taxon>
        <taxon>Streptophyta</taxon>
        <taxon>Embryophyta</taxon>
        <taxon>Tracheophyta</taxon>
        <taxon>Spermatophyta</taxon>
        <taxon>Magnoliopsida</taxon>
        <taxon>eudicotyledons</taxon>
        <taxon>Gunneridae</taxon>
        <taxon>Pentapetalae</taxon>
        <taxon>rosids</taxon>
        <taxon>malvids</taxon>
        <taxon>Malvales</taxon>
        <taxon>Malvaceae</taxon>
        <taxon>Malvoideae</taxon>
        <taxon>Gossypium</taxon>
    </lineage>
</organism>
<feature type="region of interest" description="Disordered" evidence="7">
    <location>
        <begin position="456"/>
        <end position="477"/>
    </location>
</feature>
<gene>
    <name evidence="10" type="ORF">GOBAR_AA39938</name>
</gene>
<dbReference type="CDD" id="cd00167">
    <property type="entry name" value="SANT"/>
    <property type="match status" value="3"/>
</dbReference>
<dbReference type="EMBL" id="KZ671667">
    <property type="protein sequence ID" value="PPR80774.1"/>
    <property type="molecule type" value="Genomic_DNA"/>
</dbReference>
<feature type="domain" description="Myb-like" evidence="8">
    <location>
        <begin position="138"/>
        <end position="175"/>
    </location>
</feature>
<evidence type="ECO:0000256" key="2">
    <source>
        <dbReference type="ARBA" id="ARBA00022737"/>
    </source>
</evidence>
<keyword evidence="5" id="KW-0804">Transcription</keyword>
<dbReference type="InterPro" id="IPR009057">
    <property type="entry name" value="Homeodomain-like_sf"/>
</dbReference>
<keyword evidence="4" id="KW-0238">DNA-binding</keyword>
<evidence type="ECO:0000256" key="4">
    <source>
        <dbReference type="ARBA" id="ARBA00023125"/>
    </source>
</evidence>
<dbReference type="InterPro" id="IPR017930">
    <property type="entry name" value="Myb_dom"/>
</dbReference>
<sequence length="485" mass="54134">MESDRTVSTPSVGLSISDDAQRMRALHGRTTGPTRRSTKGQWTAEEDEILRKAVQHFKGKNWKKIAECFKDRTDVQCLHRWQKVLNPELVKGPWSKEEDELIIELVNKFGPKKWSTIAQHLPGRIGKQCRERWHNHLNPSINKQAWTQEEELALIRAHQIFGNRWAELSKFLPGRYVNLLFREATPFHQCYFEVTYICLLFFLLPPITACHQLVSVQRPPAVLVEHDINDILLFSPDDVGLKAGLPLRFSSTRTPKNQYHKSLGAISNQGLASECLSGNACIIVSSPTLKIKKSEGPSIADTTVQCSNSSATLENSVDNTGSNAAIENYNIFGGTPFKRSIESPSAWKSPWFINSFVPGPRIDTDITIEDIGYLMSPAERSYDAIGLMKQLSEHSAAAYADALEVLGNETPQSIIKGRGSNNPNNIDKENNQLENHSHLASNIMVERRVLDFSECGTPGKGTENGKSSTAMSYSSPSSYLLKGLR</sequence>
<dbReference type="FunFam" id="1.10.10.60:FF:000016">
    <property type="entry name" value="Transcriptional activator Myb isoform A"/>
    <property type="match status" value="1"/>
</dbReference>
<dbReference type="FunFam" id="1.10.10.60:FF:000010">
    <property type="entry name" value="Transcriptional activator Myb isoform A"/>
    <property type="match status" value="1"/>
</dbReference>
<evidence type="ECO:0000256" key="1">
    <source>
        <dbReference type="ARBA" id="ARBA00004123"/>
    </source>
</evidence>
<dbReference type="InterPro" id="IPR050560">
    <property type="entry name" value="MYB_TF"/>
</dbReference>
<feature type="compositionally biased region" description="Low complexity" evidence="7">
    <location>
        <begin position="467"/>
        <end position="477"/>
    </location>
</feature>
<dbReference type="Pfam" id="PF00249">
    <property type="entry name" value="Myb_DNA-binding"/>
    <property type="match status" value="3"/>
</dbReference>
<comment type="subcellular location">
    <subcellularLocation>
        <location evidence="1">Nucleus</location>
    </subcellularLocation>
</comment>
<keyword evidence="3" id="KW-0805">Transcription regulation</keyword>
<dbReference type="SUPFAM" id="SSF46689">
    <property type="entry name" value="Homeodomain-like"/>
    <property type="match status" value="2"/>
</dbReference>